<sequence>MHDIRPRQDSKRLEIPQLQRRFSEDLVHVVDDSHKGLRMKELQRRYSEDFGADLLAATKTPSNQLTPDKITCDVITFFLSISELNLQGSVSTTDQLIQGAMSFFGRKKPTTTAPAKTQIPESLIHIDLQSRLRETLPFQTEKIRIANPSYSLGISIPIVPEEVSVQVLCFSVVLSEENNGKTIAYAELPLKELVRKYMNGASVVNLPLKSLTGPLKKKPALLTIKLARVAAKKHILFSSEDKMMRSYAFYNGEYSTPVIATEEAEAVDSHAFVPALFLSEMVAEMQASLDLWHLRYETKTPREVEVPSSLFHSHDPSQERVLQDLHAPLDMMYASGFLEGHLTALEKHVAETREMMGLAEILEESHVMFKSSLTKDKRDTQAMATNLCLSVFRLYKNEESPALQRMRSLSMDLNDSADVAATAAAAAAGGPETPSTPSIRSNRRGRDDFRREKKERSISIDETLPTAAPKATPLVVDVAVALVTCGAPSADALGLDGNNLGLKELEEELVHIATQLRHAMQMELPELTSNATTGSSSLSSRKSEVSLDDNNEETRSSSNGSTTSAPNDGDMENILTRSARKLNISALEGAAKKISKVRSDSFDWVKSRVRSDSMDWGKSSSSSRGGGDVLASSLVDSPGHHQGLWSKWEQTKTNYIFRKVICVSQAVTVLVSAFLAKLEMCLEAPMELEQLSRIGFLLGWECLLFSQGKELRMLSDTYVAVKALERFSIILVRQEGSTPRVSFPTATYIQVAVPLSVFDVLPPALQAGGRISVHTVVFTQGLHEMQNIANFVNASGSQLQGTINRESFQALQRYHRAFLDMQTEMDVPARSRLTNESMLESLMPLVGRNAKQTKVLAATNTLMLLEAADIVRRLNGMRVTCCPTGVDQTAMSATLEQARVLYSKRTANGNASTEDVDVLKPIANIMREYGVRIAIAMKNTGRFEYAYNSIQRKMLPDLYRPPMSTIQEMTSAFF</sequence>
<dbReference type="GO" id="GO:0005737">
    <property type="term" value="C:cytoplasm"/>
    <property type="evidence" value="ECO:0007669"/>
    <property type="project" value="TreeGrafter"/>
</dbReference>
<dbReference type="Proteomes" id="UP000481153">
    <property type="component" value="Unassembled WGS sequence"/>
</dbReference>
<dbReference type="AlphaFoldDB" id="A0A6G0WK50"/>
<dbReference type="EMBL" id="VJMJ01000193">
    <property type="protein sequence ID" value="KAF0727642.1"/>
    <property type="molecule type" value="Genomic_DNA"/>
</dbReference>
<name>A0A6G0WK50_9STRA</name>
<evidence type="ECO:0000256" key="2">
    <source>
        <dbReference type="ARBA" id="ARBA00023098"/>
    </source>
</evidence>
<dbReference type="InterPro" id="IPR039034">
    <property type="entry name" value="INPP4"/>
</dbReference>
<dbReference type="VEuPathDB" id="FungiDB:AeMF1_020693"/>
<feature type="compositionally biased region" description="Low complexity" evidence="3">
    <location>
        <begin position="529"/>
        <end position="540"/>
    </location>
</feature>
<keyword evidence="1" id="KW-0378">Hydrolase</keyword>
<dbReference type="PANTHER" id="PTHR12187:SF11">
    <property type="entry name" value="PHOSPHATIDYLINOSITOL-3,4-BISPHOSPHATE 4-PHOSPHATASE"/>
    <property type="match status" value="1"/>
</dbReference>
<reference evidence="4 5" key="1">
    <citation type="submission" date="2019-07" db="EMBL/GenBank/DDBJ databases">
        <title>Genomics analysis of Aphanomyces spp. identifies a new class of oomycete effector associated with host adaptation.</title>
        <authorList>
            <person name="Gaulin E."/>
        </authorList>
    </citation>
    <scope>NUCLEOTIDE SEQUENCE [LARGE SCALE GENOMIC DNA]</scope>
    <source>
        <strain evidence="4 5">ATCC 201684</strain>
    </source>
</reference>
<comment type="caution">
    <text evidence="4">The sequence shown here is derived from an EMBL/GenBank/DDBJ whole genome shotgun (WGS) entry which is preliminary data.</text>
</comment>
<evidence type="ECO:0000256" key="1">
    <source>
        <dbReference type="ARBA" id="ARBA00022801"/>
    </source>
</evidence>
<keyword evidence="5" id="KW-1185">Reference proteome</keyword>
<organism evidence="4 5">
    <name type="scientific">Aphanomyces euteiches</name>
    <dbReference type="NCBI Taxonomy" id="100861"/>
    <lineage>
        <taxon>Eukaryota</taxon>
        <taxon>Sar</taxon>
        <taxon>Stramenopiles</taxon>
        <taxon>Oomycota</taxon>
        <taxon>Saprolegniomycetes</taxon>
        <taxon>Saprolegniales</taxon>
        <taxon>Verrucalvaceae</taxon>
        <taxon>Aphanomyces</taxon>
    </lineage>
</organism>
<protein>
    <submittedName>
        <fullName evidence="4">Uncharacterized protein</fullName>
    </submittedName>
</protein>
<feature type="compositionally biased region" description="Polar residues" evidence="3">
    <location>
        <begin position="556"/>
        <end position="566"/>
    </location>
</feature>
<proteinExistence type="predicted"/>
<evidence type="ECO:0000313" key="4">
    <source>
        <dbReference type="EMBL" id="KAF0727642.1"/>
    </source>
</evidence>
<evidence type="ECO:0000256" key="3">
    <source>
        <dbReference type="SAM" id="MobiDB-lite"/>
    </source>
</evidence>
<keyword evidence="2" id="KW-0443">Lipid metabolism</keyword>
<gene>
    <name evidence="4" type="ORF">Ae201684_014467</name>
</gene>
<accession>A0A6G0WK50</accession>
<feature type="compositionally biased region" description="Basic and acidic residues" evidence="3">
    <location>
        <begin position="444"/>
        <end position="459"/>
    </location>
</feature>
<dbReference type="GO" id="GO:0016316">
    <property type="term" value="F:phosphatidylinositol-3,4-bisphosphate 4-phosphatase activity"/>
    <property type="evidence" value="ECO:0007669"/>
    <property type="project" value="InterPro"/>
</dbReference>
<feature type="region of interest" description="Disordered" evidence="3">
    <location>
        <begin position="422"/>
        <end position="461"/>
    </location>
</feature>
<feature type="region of interest" description="Disordered" evidence="3">
    <location>
        <begin position="529"/>
        <end position="571"/>
    </location>
</feature>
<evidence type="ECO:0000313" key="5">
    <source>
        <dbReference type="Proteomes" id="UP000481153"/>
    </source>
</evidence>
<dbReference type="PANTHER" id="PTHR12187">
    <property type="entry name" value="AGAP000124-PA"/>
    <property type="match status" value="1"/>
</dbReference>